<feature type="transmembrane region" description="Helical" evidence="2">
    <location>
        <begin position="187"/>
        <end position="204"/>
    </location>
</feature>
<protein>
    <recommendedName>
        <fullName evidence="5">Phosphatidate cytidylyltransferase</fullName>
    </recommendedName>
</protein>
<keyword evidence="2" id="KW-0812">Transmembrane</keyword>
<accession>A0A875SC75</accession>
<dbReference type="GeneID" id="62198090"/>
<dbReference type="Proteomes" id="UP000662931">
    <property type="component" value="Chromosome 4"/>
</dbReference>
<feature type="transmembrane region" description="Helical" evidence="2">
    <location>
        <begin position="281"/>
        <end position="299"/>
    </location>
</feature>
<dbReference type="KEGG" id="bnn:FOA43_004690"/>
<evidence type="ECO:0000256" key="2">
    <source>
        <dbReference type="SAM" id="Phobius"/>
    </source>
</evidence>
<feature type="compositionally biased region" description="Polar residues" evidence="1">
    <location>
        <begin position="1"/>
        <end position="19"/>
    </location>
</feature>
<evidence type="ECO:0000313" key="4">
    <source>
        <dbReference type="Proteomes" id="UP000662931"/>
    </source>
</evidence>
<keyword evidence="4" id="KW-1185">Reference proteome</keyword>
<feature type="transmembrane region" description="Helical" evidence="2">
    <location>
        <begin position="243"/>
        <end position="261"/>
    </location>
</feature>
<keyword evidence="2" id="KW-0472">Membrane</keyword>
<keyword evidence="2" id="KW-1133">Transmembrane helix</keyword>
<dbReference type="InterPro" id="IPR037997">
    <property type="entry name" value="Dgk1-like"/>
</dbReference>
<feature type="compositionally biased region" description="Acidic residues" evidence="1">
    <location>
        <begin position="59"/>
        <end position="69"/>
    </location>
</feature>
<feature type="region of interest" description="Disordered" evidence="1">
    <location>
        <begin position="1"/>
        <end position="74"/>
    </location>
</feature>
<dbReference type="PANTHER" id="PTHR31303">
    <property type="entry name" value="CTP-DEPENDENT DIACYLGLYCEROL KINASE 1"/>
    <property type="match status" value="1"/>
</dbReference>
<dbReference type="EMBL" id="CP064815">
    <property type="protein sequence ID" value="QPG77282.1"/>
    <property type="molecule type" value="Genomic_DNA"/>
</dbReference>
<organism evidence="3 4">
    <name type="scientific">Eeniella nana</name>
    <name type="common">Yeast</name>
    <name type="synonym">Brettanomyces nanus</name>
    <dbReference type="NCBI Taxonomy" id="13502"/>
    <lineage>
        <taxon>Eukaryota</taxon>
        <taxon>Fungi</taxon>
        <taxon>Dikarya</taxon>
        <taxon>Ascomycota</taxon>
        <taxon>Saccharomycotina</taxon>
        <taxon>Pichiomycetes</taxon>
        <taxon>Pichiales</taxon>
        <taxon>Pichiaceae</taxon>
        <taxon>Brettanomyces</taxon>
    </lineage>
</organism>
<dbReference type="AlphaFoldDB" id="A0A875SC75"/>
<dbReference type="GO" id="GO:0006654">
    <property type="term" value="P:phosphatidic acid biosynthetic process"/>
    <property type="evidence" value="ECO:0007669"/>
    <property type="project" value="TreeGrafter"/>
</dbReference>
<evidence type="ECO:0000256" key="1">
    <source>
        <dbReference type="SAM" id="MobiDB-lite"/>
    </source>
</evidence>
<feature type="transmembrane region" description="Helical" evidence="2">
    <location>
        <begin position="210"/>
        <end position="231"/>
    </location>
</feature>
<reference evidence="3" key="1">
    <citation type="submission" date="2020-10" db="EMBL/GenBank/DDBJ databases">
        <authorList>
            <person name="Roach M.J.R."/>
        </authorList>
    </citation>
    <scope>NUCLEOTIDE SEQUENCE</scope>
    <source>
        <strain evidence="3">CBS 1945</strain>
    </source>
</reference>
<dbReference type="OrthoDB" id="5673at2759"/>
<dbReference type="GO" id="GO:0004143">
    <property type="term" value="F:ATP-dependent diacylglycerol kinase activity"/>
    <property type="evidence" value="ECO:0007669"/>
    <property type="project" value="InterPro"/>
</dbReference>
<evidence type="ECO:0000313" key="3">
    <source>
        <dbReference type="EMBL" id="QPG77282.1"/>
    </source>
</evidence>
<gene>
    <name evidence="3" type="ORF">FOA43_004690</name>
</gene>
<sequence length="331" mass="36863">MPLTSENETSQSFQSSPKKTSIIDDTYDEDADPDYTLGHDAIITEEDDGSGISSLSELSEGEEISDDDTSTYSEDDQKLVDHKGIFGTGSRMASQSSLDMIVRTHDRFRTFIHEQEIPRKLLHVVIGFVTLYLYTLGYQSKDVVKQIGIAGVFVYSLDLLRLNWKLFNKAYCFVVGFLMRENEVKSVNGVIWYILGCMITLLYATKDVSIMSILLLSWCDTAASTVGRRFGYLTPKIARGKSLAGSFGAFVMGIFACYFFYGYLAPQYPQFNKEFLWTAQSSYLSLNALALLSGFIAALSEGIDIFELDDNLTIPALSGIFLDATIKLASK</sequence>
<evidence type="ECO:0008006" key="5">
    <source>
        <dbReference type="Google" id="ProtNLM"/>
    </source>
</evidence>
<dbReference type="GO" id="GO:0005789">
    <property type="term" value="C:endoplasmic reticulum membrane"/>
    <property type="evidence" value="ECO:0007669"/>
    <property type="project" value="TreeGrafter"/>
</dbReference>
<proteinExistence type="predicted"/>
<name>A0A875SC75_EENNA</name>
<dbReference type="PANTHER" id="PTHR31303:SF1">
    <property type="entry name" value="CTP-DEPENDENT DIACYLGLYCEROL KINASE 1"/>
    <property type="match status" value="1"/>
</dbReference>
<dbReference type="RefSeq" id="XP_038780847.1">
    <property type="nucleotide sequence ID" value="XM_038924919.1"/>
</dbReference>
<feature type="transmembrane region" description="Helical" evidence="2">
    <location>
        <begin position="121"/>
        <end position="137"/>
    </location>
</feature>